<sequence length="154" mass="17525">IYCIGIFTLMLLSLLETILVMYLIGKDQKSTDKTEDNQKLNDNPEDKLQFCFSGIKKCIHSASAEDTAKEDQSFPKEDSSSPQTEVSLVMEKVYEELVEIRKSKSLLSSRTEDEKSGYWTTVAEKINKLFMIFYTIAVIVFLSVLFTVWNIGGI</sequence>
<protein>
    <submittedName>
        <fullName evidence="2">Uncharacterized protein</fullName>
    </submittedName>
</protein>
<evidence type="ECO:0000313" key="2">
    <source>
        <dbReference type="EMBL" id="KAF6718135.1"/>
    </source>
</evidence>
<dbReference type="Proteomes" id="UP000646548">
    <property type="component" value="Unassembled WGS sequence"/>
</dbReference>
<keyword evidence="1" id="KW-0472">Membrane</keyword>
<name>A0A834BVD3_ORYME</name>
<dbReference type="GO" id="GO:0006811">
    <property type="term" value="P:monoatomic ion transport"/>
    <property type="evidence" value="ECO:0007669"/>
    <property type="project" value="InterPro"/>
</dbReference>
<dbReference type="InterPro" id="IPR036719">
    <property type="entry name" value="Neuro-gated_channel_TM_sf"/>
</dbReference>
<reference evidence="2" key="1">
    <citation type="journal article" name="BMC Genomics">
        <title>Long-read sequencing and de novo genome assembly of marine medaka (Oryzias melastigma).</title>
        <authorList>
            <person name="Liang P."/>
            <person name="Saqib H.S.A."/>
            <person name="Ni X."/>
            <person name="Shen Y."/>
        </authorList>
    </citation>
    <scope>NUCLEOTIDE SEQUENCE</scope>
    <source>
        <strain evidence="2">Bigg-433</strain>
    </source>
</reference>
<keyword evidence="1" id="KW-1133">Transmembrane helix</keyword>
<dbReference type="SUPFAM" id="SSF90112">
    <property type="entry name" value="Neurotransmitter-gated ion-channel transmembrane pore"/>
    <property type="match status" value="1"/>
</dbReference>
<proteinExistence type="predicted"/>
<gene>
    <name evidence="2" type="ORF">FQA47_017055</name>
</gene>
<feature type="non-terminal residue" evidence="2">
    <location>
        <position position="154"/>
    </location>
</feature>
<organism evidence="2 3">
    <name type="scientific">Oryzias melastigma</name>
    <name type="common">Marine medaka</name>
    <dbReference type="NCBI Taxonomy" id="30732"/>
    <lineage>
        <taxon>Eukaryota</taxon>
        <taxon>Metazoa</taxon>
        <taxon>Chordata</taxon>
        <taxon>Craniata</taxon>
        <taxon>Vertebrata</taxon>
        <taxon>Euteleostomi</taxon>
        <taxon>Actinopterygii</taxon>
        <taxon>Neopterygii</taxon>
        <taxon>Teleostei</taxon>
        <taxon>Neoteleostei</taxon>
        <taxon>Acanthomorphata</taxon>
        <taxon>Ovalentaria</taxon>
        <taxon>Atherinomorphae</taxon>
        <taxon>Beloniformes</taxon>
        <taxon>Adrianichthyidae</taxon>
        <taxon>Oryziinae</taxon>
        <taxon>Oryzias</taxon>
    </lineage>
</organism>
<dbReference type="GO" id="GO:0016020">
    <property type="term" value="C:membrane"/>
    <property type="evidence" value="ECO:0007669"/>
    <property type="project" value="InterPro"/>
</dbReference>
<feature type="transmembrane region" description="Helical" evidence="1">
    <location>
        <begin position="6"/>
        <end position="24"/>
    </location>
</feature>
<keyword evidence="1" id="KW-0812">Transmembrane</keyword>
<dbReference type="EMBL" id="WKFB01000772">
    <property type="protein sequence ID" value="KAF6718135.1"/>
    <property type="molecule type" value="Genomic_DNA"/>
</dbReference>
<evidence type="ECO:0000256" key="1">
    <source>
        <dbReference type="SAM" id="Phobius"/>
    </source>
</evidence>
<comment type="caution">
    <text evidence="2">The sequence shown here is derived from an EMBL/GenBank/DDBJ whole genome shotgun (WGS) entry which is preliminary data.</text>
</comment>
<dbReference type="AlphaFoldDB" id="A0A834BVD3"/>
<evidence type="ECO:0000313" key="3">
    <source>
        <dbReference type="Proteomes" id="UP000646548"/>
    </source>
</evidence>
<accession>A0A834BVD3</accession>
<feature type="transmembrane region" description="Helical" evidence="1">
    <location>
        <begin position="129"/>
        <end position="151"/>
    </location>
</feature>